<keyword evidence="4" id="KW-1185">Reference proteome</keyword>
<name>A0A562MBA3_9HYPH</name>
<comment type="similarity">
    <text evidence="1">Belongs to the UPF0337 (CsbD) family.</text>
</comment>
<evidence type="ECO:0000256" key="1">
    <source>
        <dbReference type="ARBA" id="ARBA00009129"/>
    </source>
</evidence>
<dbReference type="SUPFAM" id="SSF69047">
    <property type="entry name" value="Hypothetical protein YjbJ"/>
    <property type="match status" value="1"/>
</dbReference>
<organism evidence="3 4">
    <name type="scientific">Mesorhizobium tianshanense</name>
    <dbReference type="NCBI Taxonomy" id="39844"/>
    <lineage>
        <taxon>Bacteria</taxon>
        <taxon>Pseudomonadati</taxon>
        <taxon>Pseudomonadota</taxon>
        <taxon>Alphaproteobacteria</taxon>
        <taxon>Hyphomicrobiales</taxon>
        <taxon>Phyllobacteriaceae</taxon>
        <taxon>Mesorhizobium</taxon>
    </lineage>
</organism>
<evidence type="ECO:0000313" key="4">
    <source>
        <dbReference type="Proteomes" id="UP000317122"/>
    </source>
</evidence>
<gene>
    <name evidence="3" type="ORF">IQ26_07597</name>
</gene>
<feature type="domain" description="CsbD-like" evidence="2">
    <location>
        <begin position="5"/>
        <end position="56"/>
    </location>
</feature>
<accession>A0A562MBA3</accession>
<dbReference type="Proteomes" id="UP000317122">
    <property type="component" value="Unassembled WGS sequence"/>
</dbReference>
<dbReference type="EMBL" id="VLKT01000113">
    <property type="protein sequence ID" value="TWI17078.1"/>
    <property type="molecule type" value="Genomic_DNA"/>
</dbReference>
<dbReference type="AlphaFoldDB" id="A0A562MBA3"/>
<reference evidence="3 4" key="1">
    <citation type="journal article" date="2015" name="Stand. Genomic Sci.">
        <title>Genomic Encyclopedia of Bacterial and Archaeal Type Strains, Phase III: the genomes of soil and plant-associated and newly described type strains.</title>
        <authorList>
            <person name="Whitman W.B."/>
            <person name="Woyke T."/>
            <person name="Klenk H.P."/>
            <person name="Zhou Y."/>
            <person name="Lilburn T.G."/>
            <person name="Beck B.J."/>
            <person name="De Vos P."/>
            <person name="Vandamme P."/>
            <person name="Eisen J.A."/>
            <person name="Garrity G."/>
            <person name="Hugenholtz P."/>
            <person name="Kyrpides N.C."/>
        </authorList>
    </citation>
    <scope>NUCLEOTIDE SEQUENCE [LARGE SCALE GENOMIC DNA]</scope>
    <source>
        <strain evidence="3 4">CGMCC 1.2546</strain>
    </source>
</reference>
<dbReference type="Gene3D" id="1.10.1470.10">
    <property type="entry name" value="YjbJ"/>
    <property type="match status" value="1"/>
</dbReference>
<evidence type="ECO:0000259" key="2">
    <source>
        <dbReference type="Pfam" id="PF05532"/>
    </source>
</evidence>
<protein>
    <submittedName>
        <fullName evidence="3">CsbD-like protein</fullName>
    </submittedName>
</protein>
<dbReference type="Pfam" id="PF05532">
    <property type="entry name" value="CsbD"/>
    <property type="match status" value="1"/>
</dbReference>
<proteinExistence type="inferred from homology"/>
<sequence>MMDKDRVIGSAKVVKGKIKEALGKAVGDVKLESEGKADKFEGKVQNAVGGIKDVIKEK</sequence>
<evidence type="ECO:0000313" key="3">
    <source>
        <dbReference type="EMBL" id="TWI17078.1"/>
    </source>
</evidence>
<dbReference type="InterPro" id="IPR036629">
    <property type="entry name" value="YjbJ_sf"/>
</dbReference>
<dbReference type="InterPro" id="IPR008462">
    <property type="entry name" value="CsbD"/>
</dbReference>
<comment type="caution">
    <text evidence="3">The sequence shown here is derived from an EMBL/GenBank/DDBJ whole genome shotgun (WGS) entry which is preliminary data.</text>
</comment>